<protein>
    <submittedName>
        <fullName evidence="1">Uncharacterized protein</fullName>
    </submittedName>
</protein>
<proteinExistence type="predicted"/>
<evidence type="ECO:0000313" key="2">
    <source>
        <dbReference type="Proteomes" id="UP000017836"/>
    </source>
</evidence>
<dbReference type="AlphaFoldDB" id="W1P2F2"/>
<dbReference type="HOGENOM" id="CLU_1549708_0_0_1"/>
<accession>W1P2F2</accession>
<reference evidence="2" key="1">
    <citation type="journal article" date="2013" name="Science">
        <title>The Amborella genome and the evolution of flowering plants.</title>
        <authorList>
            <consortium name="Amborella Genome Project"/>
        </authorList>
    </citation>
    <scope>NUCLEOTIDE SEQUENCE [LARGE SCALE GENOMIC DNA]</scope>
</reference>
<dbReference type="Proteomes" id="UP000017836">
    <property type="component" value="Unassembled WGS sequence"/>
</dbReference>
<name>W1P2F2_AMBTC</name>
<sequence>MPTHSPVETRILRIPASFPKVGIVSTARKELDLSLRVVQILASLRKHDDIPTRRVSVPPNHLKGRTLQISKVLSLTTVGREMYEANSMAQSCHMLDSQDVQDPSASLSEVRTVHPEARGGLASPDQPLVLTRQDLVPTIKKQDLALPNRAGVMEEEEVETKEDVPIKAALSPL</sequence>
<evidence type="ECO:0000313" key="1">
    <source>
        <dbReference type="EMBL" id="ERN01741.1"/>
    </source>
</evidence>
<organism evidence="1 2">
    <name type="scientific">Amborella trichopoda</name>
    <dbReference type="NCBI Taxonomy" id="13333"/>
    <lineage>
        <taxon>Eukaryota</taxon>
        <taxon>Viridiplantae</taxon>
        <taxon>Streptophyta</taxon>
        <taxon>Embryophyta</taxon>
        <taxon>Tracheophyta</taxon>
        <taxon>Spermatophyta</taxon>
        <taxon>Magnoliopsida</taxon>
        <taxon>Amborellales</taxon>
        <taxon>Amborellaceae</taxon>
        <taxon>Amborella</taxon>
    </lineage>
</organism>
<keyword evidence="2" id="KW-1185">Reference proteome</keyword>
<gene>
    <name evidence="1" type="ORF">AMTR_s00097p00112990</name>
</gene>
<dbReference type="EMBL" id="KI394743">
    <property type="protein sequence ID" value="ERN01741.1"/>
    <property type="molecule type" value="Genomic_DNA"/>
</dbReference>
<dbReference type="Gramene" id="ERN01741">
    <property type="protein sequence ID" value="ERN01741"/>
    <property type="gene ID" value="AMTR_s00097p00112990"/>
</dbReference>